<feature type="compositionally biased region" description="Basic and acidic residues" evidence="1">
    <location>
        <begin position="388"/>
        <end position="398"/>
    </location>
</feature>
<dbReference type="Proteomes" id="UP000708148">
    <property type="component" value="Unassembled WGS sequence"/>
</dbReference>
<feature type="compositionally biased region" description="Basic residues" evidence="1">
    <location>
        <begin position="237"/>
        <end position="248"/>
    </location>
</feature>
<feature type="compositionally biased region" description="Polar residues" evidence="1">
    <location>
        <begin position="377"/>
        <end position="387"/>
    </location>
</feature>
<comment type="caution">
    <text evidence="2">The sequence shown here is derived from an EMBL/GenBank/DDBJ whole genome shotgun (WGS) entry which is preliminary data.</text>
</comment>
<sequence length="627" mass="68672">MTTKSPRSVRRSQCLWADGERDRAILGLFSGPGAVPIPAGAASVGRCLQLAGAAASVLSIGLPPGLPIPPPVGFPHLKEEEAYRQYPYDRPPPSEASEGLQEDASTEDMDDGGDEGSIGEKVLEHEEWGDTCMGGGGSSPSKKHPRQGGSMDAKIVGEGGGSLVDKEKDEKQEADEAKRSDSGLGLPSQGDGEDKEANVEVSKRRNRRGRREGRKHRGDAEKSNESSQDGKQDGQRKSRSRQRRRRNSSPRGAKGKMGYGGMRSDAIQEYEATLAPPRQGQEGSGEGSQVQGDMWKKIDPAGQAVPQETQAGARQEYGPDVEGRWKKNEPSRPGQTRQEGQKKRNTGDCSGLWSDSPSLEGSRKGQQNQDDAWKKNSGLQRGTSGSKKQTDRWEKISQVEDSPIGRRSPYLASQDQRQDNRWAKNQPQDGTAAKGRQSPYASSRGQKQDGRRKDRQGPGDGWKKNASGNRRGNRRSDRSHKAAKENRVVAPPEHTWMKYSMVGHKVGQGDKLGQDTGGQKKKQEEKPPQRRETEAHRRHREKLEQAQREAAGGKDSEKALGKPQVQPKENSTKDKRSGQEGQTPSMPRRQDVAKQGAPDPPARQPVKWNTGFLKQSLGGIVRQPEES</sequence>
<feature type="compositionally biased region" description="Basic residues" evidence="1">
    <location>
        <begin position="204"/>
        <end position="217"/>
    </location>
</feature>
<evidence type="ECO:0000313" key="3">
    <source>
        <dbReference type="Proteomes" id="UP000708148"/>
    </source>
</evidence>
<name>A0A8S1IP07_9CHLO</name>
<feature type="compositionally biased region" description="Pro residues" evidence="1">
    <location>
        <begin position="64"/>
        <end position="73"/>
    </location>
</feature>
<feature type="compositionally biased region" description="Basic and acidic residues" evidence="1">
    <location>
        <begin position="474"/>
        <end position="487"/>
    </location>
</feature>
<dbReference type="EMBL" id="CAJHUC010000356">
    <property type="protein sequence ID" value="CAD7695496.1"/>
    <property type="molecule type" value="Genomic_DNA"/>
</dbReference>
<feature type="compositionally biased region" description="Basic and acidic residues" evidence="1">
    <location>
        <begin position="218"/>
        <end position="236"/>
    </location>
</feature>
<dbReference type="AlphaFoldDB" id="A0A8S1IP07"/>
<feature type="compositionally biased region" description="Basic and acidic residues" evidence="1">
    <location>
        <begin position="321"/>
        <end position="330"/>
    </location>
</feature>
<feature type="compositionally biased region" description="Acidic residues" evidence="1">
    <location>
        <begin position="100"/>
        <end position="114"/>
    </location>
</feature>
<keyword evidence="3" id="KW-1185">Reference proteome</keyword>
<reference evidence="2" key="1">
    <citation type="submission" date="2020-12" db="EMBL/GenBank/DDBJ databases">
        <authorList>
            <person name="Iha C."/>
        </authorList>
    </citation>
    <scope>NUCLEOTIDE SEQUENCE</scope>
</reference>
<accession>A0A8S1IP07</accession>
<protein>
    <submittedName>
        <fullName evidence="2">Uncharacterized protein</fullName>
    </submittedName>
</protein>
<organism evidence="2 3">
    <name type="scientific">Ostreobium quekettii</name>
    <dbReference type="NCBI Taxonomy" id="121088"/>
    <lineage>
        <taxon>Eukaryota</taxon>
        <taxon>Viridiplantae</taxon>
        <taxon>Chlorophyta</taxon>
        <taxon>core chlorophytes</taxon>
        <taxon>Ulvophyceae</taxon>
        <taxon>TCBD clade</taxon>
        <taxon>Bryopsidales</taxon>
        <taxon>Ostreobineae</taxon>
        <taxon>Ostreobiaceae</taxon>
        <taxon>Ostreobium</taxon>
    </lineage>
</organism>
<feature type="compositionally biased region" description="Basic and acidic residues" evidence="1">
    <location>
        <begin position="164"/>
        <end position="181"/>
    </location>
</feature>
<gene>
    <name evidence="2" type="ORF">OSTQU699_LOCUS857</name>
</gene>
<proteinExistence type="predicted"/>
<feature type="compositionally biased region" description="Basic and acidic residues" evidence="1">
    <location>
        <begin position="446"/>
        <end position="463"/>
    </location>
</feature>
<evidence type="ECO:0000256" key="1">
    <source>
        <dbReference type="SAM" id="MobiDB-lite"/>
    </source>
</evidence>
<feature type="region of interest" description="Disordered" evidence="1">
    <location>
        <begin position="64"/>
        <end position="627"/>
    </location>
</feature>
<feature type="compositionally biased region" description="Polar residues" evidence="1">
    <location>
        <begin position="353"/>
        <end position="370"/>
    </location>
</feature>
<evidence type="ECO:0000313" key="2">
    <source>
        <dbReference type="EMBL" id="CAD7695496.1"/>
    </source>
</evidence>
<feature type="compositionally biased region" description="Basic and acidic residues" evidence="1">
    <location>
        <begin position="521"/>
        <end position="560"/>
    </location>
</feature>